<dbReference type="AlphaFoldDB" id="A0A9N7N9E7"/>
<accession>A0A9N7N9E7</accession>
<dbReference type="Gene3D" id="2.90.10.10">
    <property type="entry name" value="Bulb-type lectin domain"/>
    <property type="match status" value="1"/>
</dbReference>
<dbReference type="InterPro" id="IPR051343">
    <property type="entry name" value="G-type_lectin_kinases/EP1-like"/>
</dbReference>
<protein>
    <submittedName>
        <fullName evidence="5">Receptor-like protein kinase 1</fullName>
    </submittedName>
</protein>
<dbReference type="Proteomes" id="UP001153555">
    <property type="component" value="Unassembled WGS sequence"/>
</dbReference>
<evidence type="ECO:0000313" key="6">
    <source>
        <dbReference type="Proteomes" id="UP001153555"/>
    </source>
</evidence>
<gene>
    <name evidence="5" type="ORF">SHERM_20996</name>
</gene>
<evidence type="ECO:0000256" key="1">
    <source>
        <dbReference type="ARBA" id="ARBA00022729"/>
    </source>
</evidence>
<keyword evidence="1 3" id="KW-0732">Signal</keyword>
<dbReference type="PROSITE" id="PS50927">
    <property type="entry name" value="BULB_LECTIN"/>
    <property type="match status" value="1"/>
</dbReference>
<dbReference type="InterPro" id="IPR036426">
    <property type="entry name" value="Bulb-type_lectin_dom_sf"/>
</dbReference>
<dbReference type="CDD" id="cd01098">
    <property type="entry name" value="PAN_AP_plant"/>
    <property type="match status" value="1"/>
</dbReference>
<feature type="signal peptide" evidence="3">
    <location>
        <begin position="1"/>
        <end position="20"/>
    </location>
</feature>
<keyword evidence="5" id="KW-0808">Transferase</keyword>
<dbReference type="GO" id="GO:0016301">
    <property type="term" value="F:kinase activity"/>
    <property type="evidence" value="ECO:0007669"/>
    <property type="project" value="UniProtKB-KW"/>
</dbReference>
<keyword evidence="5" id="KW-0675">Receptor</keyword>
<evidence type="ECO:0000256" key="2">
    <source>
        <dbReference type="ARBA" id="ARBA00023180"/>
    </source>
</evidence>
<dbReference type="SMART" id="SM00108">
    <property type="entry name" value="B_lectin"/>
    <property type="match status" value="1"/>
</dbReference>
<name>A0A9N7N9E7_STRHE</name>
<evidence type="ECO:0000256" key="3">
    <source>
        <dbReference type="SAM" id="SignalP"/>
    </source>
</evidence>
<dbReference type="SUPFAM" id="SSF51110">
    <property type="entry name" value="alpha-D-mannose-specific plant lectins"/>
    <property type="match status" value="1"/>
</dbReference>
<reference evidence="5" key="1">
    <citation type="submission" date="2019-12" db="EMBL/GenBank/DDBJ databases">
        <authorList>
            <person name="Scholes J."/>
        </authorList>
    </citation>
    <scope>NUCLEOTIDE SEQUENCE</scope>
</reference>
<proteinExistence type="predicted"/>
<feature type="domain" description="Bulb-type lectin" evidence="4">
    <location>
        <begin position="19"/>
        <end position="148"/>
    </location>
</feature>
<dbReference type="InterPro" id="IPR001480">
    <property type="entry name" value="Bulb-type_lectin_dom"/>
</dbReference>
<dbReference type="OrthoDB" id="5857966at2759"/>
<evidence type="ECO:0000313" key="5">
    <source>
        <dbReference type="EMBL" id="CAA0823855.1"/>
    </source>
</evidence>
<dbReference type="PANTHER" id="PTHR47976">
    <property type="entry name" value="G-TYPE LECTIN S-RECEPTOR-LIKE SERINE/THREONINE-PROTEIN KINASE SD2-5"/>
    <property type="match status" value="1"/>
</dbReference>
<dbReference type="EMBL" id="CACSLK010024540">
    <property type="protein sequence ID" value="CAA0823855.1"/>
    <property type="molecule type" value="Genomic_DNA"/>
</dbReference>
<evidence type="ECO:0000259" key="4">
    <source>
        <dbReference type="PROSITE" id="PS50927"/>
    </source>
</evidence>
<dbReference type="PANTHER" id="PTHR47976:SF15">
    <property type="entry name" value="G-TYPE LECTIN S-RECEPTOR-LIKE SERINE_THREONINE-PROTEIN KINASE RLK1"/>
    <property type="match status" value="1"/>
</dbReference>
<keyword evidence="6" id="KW-1185">Reference proteome</keyword>
<dbReference type="Pfam" id="PF01453">
    <property type="entry name" value="B_lectin"/>
    <property type="match status" value="1"/>
</dbReference>
<comment type="caution">
    <text evidence="5">The sequence shown here is derived from an EMBL/GenBank/DDBJ whole genome shotgun (WGS) entry which is preliminary data.</text>
</comment>
<feature type="chain" id="PRO_5040319310" evidence="3">
    <location>
        <begin position="21"/>
        <end position="433"/>
    </location>
</feature>
<organism evidence="5 6">
    <name type="scientific">Striga hermonthica</name>
    <name type="common">Purple witchweed</name>
    <name type="synonym">Buchnera hermonthica</name>
    <dbReference type="NCBI Taxonomy" id="68872"/>
    <lineage>
        <taxon>Eukaryota</taxon>
        <taxon>Viridiplantae</taxon>
        <taxon>Streptophyta</taxon>
        <taxon>Embryophyta</taxon>
        <taxon>Tracheophyta</taxon>
        <taxon>Spermatophyta</taxon>
        <taxon>Magnoliopsida</taxon>
        <taxon>eudicotyledons</taxon>
        <taxon>Gunneridae</taxon>
        <taxon>Pentapetalae</taxon>
        <taxon>asterids</taxon>
        <taxon>lamiids</taxon>
        <taxon>Lamiales</taxon>
        <taxon>Orobanchaceae</taxon>
        <taxon>Buchnereae</taxon>
        <taxon>Striga</taxon>
    </lineage>
</organism>
<keyword evidence="2" id="KW-0325">Glycoprotein</keyword>
<keyword evidence="5" id="KW-0418">Kinase</keyword>
<sequence length="433" mass="47491">MAHFLMILILTSTLFLSSFSSQNTHHTIPIGSSITADQNSKPWLSPSGDFAFGFQQLPGNKTDLYVLSIWFAKLLDRTVAWFDRQLAPHGATLTLDAINGLVLLDHHGKPLYYYTKNLAGRPAYASMTDAGNFVVWGNDSNTPLWESFTNPADTLLPTQSIAINGSSLVSRKSRADFSYGRFYAAMNAQGNFALSTKSVFTSSDFDAEYYNSNPISGDRLVLDGSSLSIHSLGGINGKSNVIIPGPNLLPSEYYFRAVLDFDGVFALYYHPRKINNNSEWVYVGSLPDHNICIDIGGDTGSGACGYNSVCSLENWRPVCSCPRGFTLVDPNNRYGGCKPEFSGNRCSQGGPEDYELVEIPDVDWPKNDYEQINPSTVGQCRDACMSDEFCGAAIFRSLSCWKKRLPLSNGKLDTGLGSVAFLKVRKGSVNQLD</sequence>